<dbReference type="GO" id="GO:0000976">
    <property type="term" value="F:transcription cis-regulatory region binding"/>
    <property type="evidence" value="ECO:0007669"/>
    <property type="project" value="TreeGrafter"/>
</dbReference>
<keyword evidence="4" id="KW-0804">Transcription</keyword>
<keyword evidence="3" id="KW-0238">DNA-binding</keyword>
<dbReference type="AlphaFoldDB" id="A7UH62"/>
<keyword evidence="2" id="KW-0805">Transcription regulation</keyword>
<dbReference type="GO" id="GO:0003700">
    <property type="term" value="F:DNA-binding transcription factor activity"/>
    <property type="evidence" value="ECO:0007669"/>
    <property type="project" value="InterPro"/>
</dbReference>
<reference evidence="6" key="1">
    <citation type="submission" date="2007-07" db="EMBL/GenBank/DDBJ databases">
        <title>Phosphite oxidation in Desulfotignum phosphitoxidans.</title>
        <authorList>
            <person name="Simeonova D.D."/>
            <person name="Schink B."/>
        </authorList>
    </citation>
    <scope>NUCLEOTIDE SEQUENCE</scope>
    <source>
        <strain evidence="6">DSMZ 13687</strain>
    </source>
</reference>
<gene>
    <name evidence="7" type="primary">ptxE</name>
</gene>
<dbReference type="Gene3D" id="1.10.10.10">
    <property type="entry name" value="Winged helix-like DNA-binding domain superfamily/Winged helix DNA-binding domain"/>
    <property type="match status" value="1"/>
</dbReference>
<dbReference type="SUPFAM" id="SSF53850">
    <property type="entry name" value="Periplasmic binding protein-like II"/>
    <property type="match status" value="1"/>
</dbReference>
<dbReference type="InterPro" id="IPR036390">
    <property type="entry name" value="WH_DNA-bd_sf"/>
</dbReference>
<proteinExistence type="inferred from homology"/>
<dbReference type="CDD" id="cd08420">
    <property type="entry name" value="PBP2_CysL_like"/>
    <property type="match status" value="1"/>
</dbReference>
<evidence type="ECO:0000256" key="3">
    <source>
        <dbReference type="ARBA" id="ARBA00023125"/>
    </source>
</evidence>
<dbReference type="PANTHER" id="PTHR30126:SF40">
    <property type="entry name" value="HTH-TYPE TRANSCRIPTIONAL REGULATOR GLTR"/>
    <property type="match status" value="1"/>
</dbReference>
<evidence type="ECO:0000313" key="7">
    <source>
        <dbReference type="EMBL" id="ADB92512.1"/>
    </source>
</evidence>
<comment type="similarity">
    <text evidence="1">Belongs to the LysR transcriptional regulatory family.</text>
</comment>
<dbReference type="EMBL" id="GU324300">
    <property type="protein sequence ID" value="ADB92512.1"/>
    <property type="molecule type" value="Genomic_DNA"/>
</dbReference>
<dbReference type="InterPro" id="IPR005119">
    <property type="entry name" value="LysR_subst-bd"/>
</dbReference>
<dbReference type="Pfam" id="PF00126">
    <property type="entry name" value="HTH_1"/>
    <property type="match status" value="1"/>
</dbReference>
<dbReference type="PRINTS" id="PR00039">
    <property type="entry name" value="HTHLYSR"/>
</dbReference>
<dbReference type="EMBL" id="EU069391">
    <property type="protein sequence ID" value="ABU54324.1"/>
    <property type="molecule type" value="Genomic_DNA"/>
</dbReference>
<sequence>MDDSNSKYSDMNVYQLRTFCVLEKKGSVSRTAQELYLTQPAVSQHIKALESFYGVGLFDRVDKKLVLTEAGKTLYHYTGLIFNLINETKRAISDFSELKRGSICIGASNNIGVYVLPSILGEFKNGFPQINIQVSIDTTRVIEQKLLSNEIDIGIVEAQVRSSDLVLEHWGAEKLILITSAMHPWTQLKSIKPDMLLDEPFIVGGRGSGTRRVLEEKMPNVMKKMNVYLELGSTEGVKRAVEENLGISICGENTVSRELKSGQLKAIKIDGIELKKNFSIVYLKGKVITLAMKKFLGSLHDKSTIRRPSLIQG</sequence>
<feature type="domain" description="HTH lysR-type" evidence="5">
    <location>
        <begin position="11"/>
        <end position="68"/>
    </location>
</feature>
<protein>
    <submittedName>
        <fullName evidence="7">LysR family transcriptional regulator</fullName>
    </submittedName>
    <submittedName>
        <fullName evidence="6">Putative LysR family regulator</fullName>
    </submittedName>
</protein>
<dbReference type="PANTHER" id="PTHR30126">
    <property type="entry name" value="HTH-TYPE TRANSCRIPTIONAL REGULATOR"/>
    <property type="match status" value="1"/>
</dbReference>
<evidence type="ECO:0000256" key="4">
    <source>
        <dbReference type="ARBA" id="ARBA00023163"/>
    </source>
</evidence>
<evidence type="ECO:0000256" key="2">
    <source>
        <dbReference type="ARBA" id="ARBA00023015"/>
    </source>
</evidence>
<dbReference type="InterPro" id="IPR000847">
    <property type="entry name" value="LysR_HTH_N"/>
</dbReference>
<organism evidence="6">
    <name type="scientific">Desulfotignum phosphitoxidans</name>
    <dbReference type="NCBI Taxonomy" id="190898"/>
    <lineage>
        <taxon>Bacteria</taxon>
        <taxon>Pseudomonadati</taxon>
        <taxon>Thermodesulfobacteriota</taxon>
        <taxon>Desulfobacteria</taxon>
        <taxon>Desulfobacterales</taxon>
        <taxon>Desulfobacteraceae</taxon>
        <taxon>Desulfotignum</taxon>
    </lineage>
</organism>
<dbReference type="InterPro" id="IPR036388">
    <property type="entry name" value="WH-like_DNA-bd_sf"/>
</dbReference>
<reference evidence="7" key="2">
    <citation type="journal article" date="2010" name="J. Bacteriol.">
        <title>Identification and heterologous expression of genes involved in anaerobic dissimilatory phosphite oxidation by Desulfotignum phosphitoxidans.</title>
        <authorList>
            <person name="Simeonova D.D."/>
            <person name="Wilson M.M."/>
            <person name="Metcalf W.W."/>
            <person name="Schink B."/>
        </authorList>
    </citation>
    <scope>NUCLEOTIDE SEQUENCE</scope>
    <source>
        <strain evidence="7">FiPS-3</strain>
    </source>
</reference>
<dbReference type="SUPFAM" id="SSF46785">
    <property type="entry name" value="Winged helix' DNA-binding domain"/>
    <property type="match status" value="1"/>
</dbReference>
<dbReference type="Gene3D" id="3.40.190.290">
    <property type="match status" value="1"/>
</dbReference>
<name>A7UH62_9BACT</name>
<dbReference type="PROSITE" id="PS50931">
    <property type="entry name" value="HTH_LYSR"/>
    <property type="match status" value="1"/>
</dbReference>
<evidence type="ECO:0000256" key="1">
    <source>
        <dbReference type="ARBA" id="ARBA00009437"/>
    </source>
</evidence>
<evidence type="ECO:0000313" key="6">
    <source>
        <dbReference type="EMBL" id="ABU54324.1"/>
    </source>
</evidence>
<accession>A7UH62</accession>
<evidence type="ECO:0000259" key="5">
    <source>
        <dbReference type="PROSITE" id="PS50931"/>
    </source>
</evidence>
<dbReference type="Pfam" id="PF03466">
    <property type="entry name" value="LysR_substrate"/>
    <property type="match status" value="1"/>
</dbReference>